<proteinExistence type="predicted"/>
<reference evidence="2 3" key="1">
    <citation type="submission" date="2021-03" db="EMBL/GenBank/DDBJ databases">
        <authorList>
            <person name="Kim M.K."/>
        </authorList>
    </citation>
    <scope>NUCLEOTIDE SEQUENCE [LARGE SCALE GENOMIC DNA]</scope>
    <source>
        <strain evidence="2 3">BT442</strain>
    </source>
</reference>
<evidence type="ECO:0000313" key="2">
    <source>
        <dbReference type="EMBL" id="MBO2009451.1"/>
    </source>
</evidence>
<dbReference type="EMBL" id="JAGETZ010000004">
    <property type="protein sequence ID" value="MBO2009451.1"/>
    <property type="molecule type" value="Genomic_DNA"/>
</dbReference>
<name>A0ABS3QE10_9BACT</name>
<keyword evidence="3" id="KW-1185">Reference proteome</keyword>
<evidence type="ECO:0000313" key="3">
    <source>
        <dbReference type="Proteomes" id="UP000664369"/>
    </source>
</evidence>
<evidence type="ECO:0000259" key="1">
    <source>
        <dbReference type="Pfam" id="PF13451"/>
    </source>
</evidence>
<dbReference type="InterPro" id="IPR025306">
    <property type="entry name" value="Zn-bnd_dom_prob"/>
</dbReference>
<dbReference type="Pfam" id="PF13451">
    <property type="entry name" value="zf_Tbcl"/>
    <property type="match status" value="1"/>
</dbReference>
<accession>A0ABS3QE10</accession>
<comment type="caution">
    <text evidence="2">The sequence shown here is derived from an EMBL/GenBank/DDBJ whole genome shotgun (WGS) entry which is preliminary data.</text>
</comment>
<organism evidence="2 3">
    <name type="scientific">Hymenobacter negativus</name>
    <dbReference type="NCBI Taxonomy" id="2795026"/>
    <lineage>
        <taxon>Bacteria</taxon>
        <taxon>Pseudomonadati</taxon>
        <taxon>Bacteroidota</taxon>
        <taxon>Cytophagia</taxon>
        <taxon>Cytophagales</taxon>
        <taxon>Hymenobacteraceae</taxon>
        <taxon>Hymenobacter</taxon>
    </lineage>
</organism>
<sequence length="215" mass="25110">MKKAGKLNSLKCPCCGELRPESECFVFISQIAYDVPKKYYCTLKGDIIGNLYWLDAQKNKVDWACDVCLQQKRAFQGKPKRQLFCDIAPHFAYFDKQIVCRDCGITFQFSKEEQAHYYEKLVFWVQAERVRCDSCQALQRIRKRLSHLLANPDYNDLEQVKEIISIRLKLKQYQQAKQFLAIGKKNHVSGSIQYLAFESLRKQITEAELTDNTSK</sequence>
<gene>
    <name evidence="2" type="ORF">J4E00_10350</name>
</gene>
<protein>
    <submittedName>
        <fullName evidence="2">Zinc-ribbon domain containing protein</fullName>
    </submittedName>
</protein>
<dbReference type="RefSeq" id="WP_208175084.1">
    <property type="nucleotide sequence ID" value="NZ_JAGETZ010000004.1"/>
</dbReference>
<dbReference type="Proteomes" id="UP000664369">
    <property type="component" value="Unassembled WGS sequence"/>
</dbReference>
<feature type="domain" description="Probable zinc-binding" evidence="1">
    <location>
        <begin position="95"/>
        <end position="140"/>
    </location>
</feature>